<dbReference type="GO" id="GO:0004527">
    <property type="term" value="F:exonuclease activity"/>
    <property type="evidence" value="ECO:0007669"/>
    <property type="project" value="UniProtKB-KW"/>
</dbReference>
<dbReference type="CDD" id="cd00840">
    <property type="entry name" value="MPP_Mre11_N"/>
    <property type="match status" value="1"/>
</dbReference>
<dbReference type="PANTHER" id="PTHR30337">
    <property type="entry name" value="COMPONENT OF ATP-DEPENDENT DSDNA EXONUCLEASE"/>
    <property type="match status" value="1"/>
</dbReference>
<proteinExistence type="predicted"/>
<dbReference type="PIRSF" id="PIRSF033091">
    <property type="entry name" value="Pesterase_YhaO"/>
    <property type="match status" value="1"/>
</dbReference>
<gene>
    <name evidence="3" type="ORF">J2S13_001144</name>
</gene>
<name>A0AAJ1T0V1_9BACI</name>
<keyword evidence="1" id="KW-0378">Hydrolase</keyword>
<evidence type="ECO:0000256" key="1">
    <source>
        <dbReference type="ARBA" id="ARBA00022801"/>
    </source>
</evidence>
<keyword evidence="3" id="KW-0540">Nuclease</keyword>
<dbReference type="SUPFAM" id="SSF56300">
    <property type="entry name" value="Metallo-dependent phosphatases"/>
    <property type="match status" value="1"/>
</dbReference>
<comment type="caution">
    <text evidence="3">The sequence shown here is derived from an EMBL/GenBank/DDBJ whole genome shotgun (WGS) entry which is preliminary data.</text>
</comment>
<protein>
    <submittedName>
        <fullName evidence="3">DNA repair exonuclease SbcCD nuclease subunit</fullName>
    </submittedName>
</protein>
<accession>A0AAJ1T0V1</accession>
<dbReference type="InterPro" id="IPR014576">
    <property type="entry name" value="Pesterase_YhaO"/>
</dbReference>
<keyword evidence="4" id="KW-1185">Reference proteome</keyword>
<reference evidence="3" key="1">
    <citation type="submission" date="2023-07" db="EMBL/GenBank/DDBJ databases">
        <title>Genomic Encyclopedia of Type Strains, Phase IV (KMG-IV): sequencing the most valuable type-strain genomes for metagenomic binning, comparative biology and taxonomic classification.</title>
        <authorList>
            <person name="Goeker M."/>
        </authorList>
    </citation>
    <scope>NUCLEOTIDE SEQUENCE</scope>
    <source>
        <strain evidence="3">DSM 23947</strain>
    </source>
</reference>
<evidence type="ECO:0000313" key="3">
    <source>
        <dbReference type="EMBL" id="MDQ0214747.1"/>
    </source>
</evidence>
<dbReference type="PANTHER" id="PTHR30337:SF7">
    <property type="entry name" value="PHOSPHOESTERASE"/>
    <property type="match status" value="1"/>
</dbReference>
<evidence type="ECO:0000313" key="4">
    <source>
        <dbReference type="Proteomes" id="UP001237207"/>
    </source>
</evidence>
<keyword evidence="3" id="KW-0269">Exonuclease</keyword>
<dbReference type="InterPro" id="IPR041796">
    <property type="entry name" value="Mre11_N"/>
</dbReference>
<dbReference type="Gene3D" id="3.60.21.10">
    <property type="match status" value="1"/>
</dbReference>
<dbReference type="EMBL" id="JAUSUC010000010">
    <property type="protein sequence ID" value="MDQ0214747.1"/>
    <property type="molecule type" value="Genomic_DNA"/>
</dbReference>
<organism evidence="3 4">
    <name type="scientific">Oikeobacillus pervagus</name>
    <dbReference type="NCBI Taxonomy" id="1325931"/>
    <lineage>
        <taxon>Bacteria</taxon>
        <taxon>Bacillati</taxon>
        <taxon>Bacillota</taxon>
        <taxon>Bacilli</taxon>
        <taxon>Bacillales</taxon>
        <taxon>Bacillaceae</taxon>
        <taxon>Oikeobacillus</taxon>
    </lineage>
</organism>
<dbReference type="InterPro" id="IPR050535">
    <property type="entry name" value="DNA_Repair-Maintenance_Comp"/>
</dbReference>
<dbReference type="InterPro" id="IPR029052">
    <property type="entry name" value="Metallo-depent_PP-like"/>
</dbReference>
<sequence length="406" mass="48071">MKNIHFIHCADLHLDSPFLGLQHLPKELFKRIQESTFRSFENIVNEAIERKVDFLLISGDLYDGEDRSIKAQARFRKQMERLYEVHIPVYMIHGNHDHLSGQWITIEMPDNVHLFSSQVESKLFQKGDTTVKLYGFSYEERHIWEKKIQYYQKQEEADFHIGLLHGSMEGGETAHQPYSPFTIHELVSKGFDYWALGHIHQQQVIHKDPFIVYPGNIQGRYRKERGQKGCYEISLSEYGAELNFIETCDIVWEKVKISLTSDQTFHSFFIQCEEIMNQYRKSHQGVLLEIVLENVQDQEILKKILSDEMIELLTDGEEHEDSFVWVYQIQIQSQQKLENFYHPFFNEFERQLESLTADDWEEALSLYFHPKARRFLSPLTVEEKIHFLEESKNYIGMEVQKGGKHS</sequence>
<feature type="domain" description="Calcineurin-like phosphoesterase" evidence="2">
    <location>
        <begin position="5"/>
        <end position="201"/>
    </location>
</feature>
<dbReference type="Pfam" id="PF00149">
    <property type="entry name" value="Metallophos"/>
    <property type="match status" value="1"/>
</dbReference>
<dbReference type="Proteomes" id="UP001237207">
    <property type="component" value="Unassembled WGS sequence"/>
</dbReference>
<dbReference type="InterPro" id="IPR004843">
    <property type="entry name" value="Calcineurin-like_PHP"/>
</dbReference>
<dbReference type="AlphaFoldDB" id="A0AAJ1T0V1"/>
<evidence type="ECO:0000259" key="2">
    <source>
        <dbReference type="Pfam" id="PF00149"/>
    </source>
</evidence>
<dbReference type="RefSeq" id="WP_307256734.1">
    <property type="nucleotide sequence ID" value="NZ_JAUSUC010000010.1"/>
</dbReference>